<dbReference type="GO" id="GO:0005886">
    <property type="term" value="C:plasma membrane"/>
    <property type="evidence" value="ECO:0007669"/>
    <property type="project" value="UniProtKB-SubCell"/>
</dbReference>
<comment type="subcellular location">
    <subcellularLocation>
        <location evidence="1">Cell membrane</location>
        <topology evidence="1">Multi-pass membrane protein</topology>
    </subcellularLocation>
</comment>
<dbReference type="InterPro" id="IPR036259">
    <property type="entry name" value="MFS_trans_sf"/>
</dbReference>
<organism evidence="7 8">
    <name type="scientific">Mobilicoccus pelagius NBRC 104925</name>
    <dbReference type="NCBI Taxonomy" id="1089455"/>
    <lineage>
        <taxon>Bacteria</taxon>
        <taxon>Bacillati</taxon>
        <taxon>Actinomycetota</taxon>
        <taxon>Actinomycetes</taxon>
        <taxon>Micrococcales</taxon>
        <taxon>Dermatophilaceae</taxon>
        <taxon>Mobilicoccus</taxon>
    </lineage>
</organism>
<dbReference type="RefSeq" id="WP_009483610.1">
    <property type="nucleotide sequence ID" value="NZ_BAFE01000094.1"/>
</dbReference>
<dbReference type="eggNOG" id="COG2814">
    <property type="taxonomic scope" value="Bacteria"/>
</dbReference>
<feature type="domain" description="Major facilitator superfamily (MFS) profile" evidence="6">
    <location>
        <begin position="20"/>
        <end position="403"/>
    </location>
</feature>
<keyword evidence="8" id="KW-1185">Reference proteome</keyword>
<evidence type="ECO:0000256" key="3">
    <source>
        <dbReference type="ARBA" id="ARBA00022989"/>
    </source>
</evidence>
<dbReference type="GO" id="GO:0046943">
    <property type="term" value="F:carboxylic acid transmembrane transporter activity"/>
    <property type="evidence" value="ECO:0007669"/>
    <property type="project" value="TreeGrafter"/>
</dbReference>
<accession>H5UVK9</accession>
<keyword evidence="4 5" id="KW-0472">Membrane</keyword>
<dbReference type="AlphaFoldDB" id="H5UVK9"/>
<dbReference type="Gene3D" id="1.20.1250.20">
    <property type="entry name" value="MFS general substrate transporter like domains"/>
    <property type="match status" value="2"/>
</dbReference>
<feature type="transmembrane region" description="Helical" evidence="5">
    <location>
        <begin position="222"/>
        <end position="241"/>
    </location>
</feature>
<dbReference type="CDD" id="cd17365">
    <property type="entry name" value="MFS_PcaK_like"/>
    <property type="match status" value="1"/>
</dbReference>
<sequence length="416" mass="43122">MSTTTTRPAARAEGGSSALTSLLCWSTVALEGFDLVAFGAVIPTLKETAHLGMGGPELTLVATLSLVGVGIGAAAGGPLNDRFGRRLGLTVSVAIFSIFTILVPLAPTVGLLAAARLIAGLGLGSCMPTAITIMTESSRSDRKATATTATMTGYHVGAVAMSLFALLVIPNWHLIFYVGGIAGLLLLPLVWLRIPETSPIVREDGAVAEKPRMLDLLGSHRRALLCSWLASFMGLLLVYGLNTWLPQIMRSAGYSLASSLSLLLIMNAGAIVGLALGGVVADRRGIKTSTIAWFGVSALFLALLSLRMENAVLLHAVVFVTGLFVFSAQGLVYALVAHLFEPEVRGTAMGLASGVGRVGAIVGPAVTGMLVTRGLAHPWGFYVFAGVALLATASVALMPAHPTTRRTDVDAAPARV</sequence>
<dbReference type="OrthoDB" id="9787026at2"/>
<evidence type="ECO:0000256" key="4">
    <source>
        <dbReference type="ARBA" id="ARBA00023136"/>
    </source>
</evidence>
<feature type="transmembrane region" description="Helical" evidence="5">
    <location>
        <begin position="113"/>
        <end position="134"/>
    </location>
</feature>
<dbReference type="InterPro" id="IPR011701">
    <property type="entry name" value="MFS"/>
</dbReference>
<feature type="transmembrane region" description="Helical" evidence="5">
    <location>
        <begin position="58"/>
        <end position="75"/>
    </location>
</feature>
<feature type="transmembrane region" description="Helical" evidence="5">
    <location>
        <begin position="146"/>
        <end position="168"/>
    </location>
</feature>
<dbReference type="InterPro" id="IPR005829">
    <property type="entry name" value="Sugar_transporter_CS"/>
</dbReference>
<dbReference type="InterPro" id="IPR020846">
    <property type="entry name" value="MFS_dom"/>
</dbReference>
<dbReference type="PROSITE" id="PS00217">
    <property type="entry name" value="SUGAR_TRANSPORT_2"/>
    <property type="match status" value="1"/>
</dbReference>
<dbReference type="PROSITE" id="PS50850">
    <property type="entry name" value="MFS"/>
    <property type="match status" value="1"/>
</dbReference>
<evidence type="ECO:0000256" key="1">
    <source>
        <dbReference type="ARBA" id="ARBA00004651"/>
    </source>
</evidence>
<evidence type="ECO:0000313" key="8">
    <source>
        <dbReference type="Proteomes" id="UP000004367"/>
    </source>
</evidence>
<reference evidence="7 8" key="1">
    <citation type="submission" date="2012-02" db="EMBL/GenBank/DDBJ databases">
        <title>Whole genome shotgun sequence of Mobilicoccus pelagius NBRC 104925.</title>
        <authorList>
            <person name="Yoshida Y."/>
            <person name="Hosoyama A."/>
            <person name="Tsuchikane K."/>
            <person name="Katsumata H."/>
            <person name="Yamazaki S."/>
            <person name="Fujita N."/>
        </authorList>
    </citation>
    <scope>NUCLEOTIDE SEQUENCE [LARGE SCALE GENOMIC DNA]</scope>
    <source>
        <strain evidence="7 8">NBRC 104925</strain>
    </source>
</reference>
<evidence type="ECO:0000256" key="5">
    <source>
        <dbReference type="SAM" id="Phobius"/>
    </source>
</evidence>
<dbReference type="Proteomes" id="UP000004367">
    <property type="component" value="Unassembled WGS sequence"/>
</dbReference>
<name>H5UVK9_9MICO</name>
<dbReference type="STRING" id="1089455.MOPEL_135_00050"/>
<dbReference type="PANTHER" id="PTHR23508:SF10">
    <property type="entry name" value="CARBOXYLIC ACID TRANSPORTER PROTEIN HOMOLOG"/>
    <property type="match status" value="1"/>
</dbReference>
<feature type="transmembrane region" description="Helical" evidence="5">
    <location>
        <begin position="348"/>
        <end position="367"/>
    </location>
</feature>
<feature type="transmembrane region" description="Helical" evidence="5">
    <location>
        <begin position="261"/>
        <end position="281"/>
    </location>
</feature>
<dbReference type="SUPFAM" id="SSF103473">
    <property type="entry name" value="MFS general substrate transporter"/>
    <property type="match status" value="1"/>
</dbReference>
<feature type="transmembrane region" description="Helical" evidence="5">
    <location>
        <begin position="87"/>
        <end position="107"/>
    </location>
</feature>
<protein>
    <submittedName>
        <fullName evidence="7">4-hydroxybenzoate/protocatechuate transporter</fullName>
    </submittedName>
</protein>
<proteinExistence type="predicted"/>
<feature type="transmembrane region" description="Helical" evidence="5">
    <location>
        <begin position="379"/>
        <end position="398"/>
    </location>
</feature>
<evidence type="ECO:0000313" key="7">
    <source>
        <dbReference type="EMBL" id="GAB49767.1"/>
    </source>
</evidence>
<comment type="caution">
    <text evidence="7">The sequence shown here is derived from an EMBL/GenBank/DDBJ whole genome shotgun (WGS) entry which is preliminary data.</text>
</comment>
<dbReference type="EMBL" id="BAFE01000094">
    <property type="protein sequence ID" value="GAB49767.1"/>
    <property type="molecule type" value="Genomic_DNA"/>
</dbReference>
<gene>
    <name evidence="7" type="primary">pcaK</name>
    <name evidence="7" type="ORF">MOPEL_135_00050</name>
</gene>
<feature type="transmembrane region" description="Helical" evidence="5">
    <location>
        <begin position="312"/>
        <end position="336"/>
    </location>
</feature>
<dbReference type="Pfam" id="PF07690">
    <property type="entry name" value="MFS_1"/>
    <property type="match status" value="1"/>
</dbReference>
<keyword evidence="2 5" id="KW-0812">Transmembrane</keyword>
<evidence type="ECO:0000259" key="6">
    <source>
        <dbReference type="PROSITE" id="PS50850"/>
    </source>
</evidence>
<evidence type="ECO:0000256" key="2">
    <source>
        <dbReference type="ARBA" id="ARBA00022692"/>
    </source>
</evidence>
<keyword evidence="3 5" id="KW-1133">Transmembrane helix</keyword>
<dbReference type="PANTHER" id="PTHR23508">
    <property type="entry name" value="CARBOXYLIC ACID TRANSPORTER PROTEIN HOMOLOG"/>
    <property type="match status" value="1"/>
</dbReference>
<feature type="transmembrane region" description="Helical" evidence="5">
    <location>
        <begin position="288"/>
        <end position="306"/>
    </location>
</feature>